<comment type="caution">
    <text evidence="5">The sequence shown here is derived from an EMBL/GenBank/DDBJ whole genome shotgun (WGS) entry which is preliminary data.</text>
</comment>
<dbReference type="Pfam" id="PF07730">
    <property type="entry name" value="HisKA_3"/>
    <property type="match status" value="1"/>
</dbReference>
<dbReference type="Pfam" id="PF02518">
    <property type="entry name" value="HATPase_c"/>
    <property type="match status" value="1"/>
</dbReference>
<reference evidence="5 6" key="1">
    <citation type="submission" date="2018-04" db="EMBL/GenBank/DDBJ databases">
        <title>Adhaeribacter sp. HMF7616 genome sequencing and assembly.</title>
        <authorList>
            <person name="Kang H."/>
            <person name="Kang J."/>
            <person name="Cha I."/>
            <person name="Kim H."/>
            <person name="Joh K."/>
        </authorList>
    </citation>
    <scope>NUCLEOTIDE SEQUENCE [LARGE SCALE GENOMIC DNA]</scope>
    <source>
        <strain evidence="5 6">HMF7616</strain>
    </source>
</reference>
<accession>A0A369QH17</accession>
<evidence type="ECO:0000256" key="3">
    <source>
        <dbReference type="SAM" id="SignalP"/>
    </source>
</evidence>
<dbReference type="OrthoDB" id="9797097at2"/>
<dbReference type="Gene3D" id="2.130.10.10">
    <property type="entry name" value="YVTN repeat-like/Quinoprotein amine dehydrogenase"/>
    <property type="match status" value="4"/>
</dbReference>
<dbReference type="SUPFAM" id="SSF63829">
    <property type="entry name" value="Calcium-dependent phosphotriesterase"/>
    <property type="match status" value="3"/>
</dbReference>
<dbReference type="InterPro" id="IPR011110">
    <property type="entry name" value="Reg_prop"/>
</dbReference>
<dbReference type="InterPro" id="IPR036890">
    <property type="entry name" value="HATPase_C_sf"/>
</dbReference>
<evidence type="ECO:0000313" key="5">
    <source>
        <dbReference type="EMBL" id="RDC64201.1"/>
    </source>
</evidence>
<organism evidence="5 6">
    <name type="scientific">Adhaeribacter pallidiroseus</name>
    <dbReference type="NCBI Taxonomy" id="2072847"/>
    <lineage>
        <taxon>Bacteria</taxon>
        <taxon>Pseudomonadati</taxon>
        <taxon>Bacteroidota</taxon>
        <taxon>Cytophagia</taxon>
        <taxon>Cytophagales</taxon>
        <taxon>Hymenobacteraceae</taxon>
        <taxon>Adhaeribacter</taxon>
    </lineage>
</organism>
<dbReference type="Gene3D" id="1.20.5.1930">
    <property type="match status" value="1"/>
</dbReference>
<dbReference type="InterPro" id="IPR011712">
    <property type="entry name" value="Sig_transdc_His_kin_sub3_dim/P"/>
</dbReference>
<feature type="transmembrane region" description="Helical" evidence="2">
    <location>
        <begin position="790"/>
        <end position="808"/>
    </location>
</feature>
<dbReference type="CDD" id="cd16917">
    <property type="entry name" value="HATPase_UhpB-NarQ-NarX-like"/>
    <property type="match status" value="1"/>
</dbReference>
<feature type="signal peptide" evidence="3">
    <location>
        <begin position="1"/>
        <end position="21"/>
    </location>
</feature>
<dbReference type="Pfam" id="PF07494">
    <property type="entry name" value="Reg_prop"/>
    <property type="match status" value="3"/>
</dbReference>
<dbReference type="PROSITE" id="PS50109">
    <property type="entry name" value="HIS_KIN"/>
    <property type="match status" value="1"/>
</dbReference>
<dbReference type="InterPro" id="IPR013783">
    <property type="entry name" value="Ig-like_fold"/>
</dbReference>
<dbReference type="SMART" id="SM00387">
    <property type="entry name" value="HATPase_c"/>
    <property type="match status" value="1"/>
</dbReference>
<keyword evidence="5" id="KW-0418">Kinase</keyword>
<dbReference type="RefSeq" id="WP_115373390.1">
    <property type="nucleotide sequence ID" value="NZ_QASA01000001.1"/>
</dbReference>
<keyword evidence="2" id="KW-0472">Membrane</keyword>
<keyword evidence="2" id="KW-1133">Transmembrane helix</keyword>
<gene>
    <name evidence="5" type="ORF">AHMF7616_02813</name>
</gene>
<dbReference type="GO" id="GO:0016020">
    <property type="term" value="C:membrane"/>
    <property type="evidence" value="ECO:0007669"/>
    <property type="project" value="InterPro"/>
</dbReference>
<evidence type="ECO:0000256" key="1">
    <source>
        <dbReference type="ARBA" id="ARBA00022553"/>
    </source>
</evidence>
<dbReference type="GO" id="GO:0000155">
    <property type="term" value="F:phosphorelay sensor kinase activity"/>
    <property type="evidence" value="ECO:0007669"/>
    <property type="project" value="InterPro"/>
</dbReference>
<keyword evidence="6" id="KW-1185">Reference proteome</keyword>
<keyword evidence="1" id="KW-0597">Phosphoprotein</keyword>
<evidence type="ECO:0000259" key="4">
    <source>
        <dbReference type="PROSITE" id="PS50109"/>
    </source>
</evidence>
<dbReference type="EC" id="2.7.3.-" evidence="5"/>
<evidence type="ECO:0000256" key="2">
    <source>
        <dbReference type="SAM" id="Phobius"/>
    </source>
</evidence>
<evidence type="ECO:0000313" key="6">
    <source>
        <dbReference type="Proteomes" id="UP000253919"/>
    </source>
</evidence>
<dbReference type="SUPFAM" id="SSF55874">
    <property type="entry name" value="ATPase domain of HSP90 chaperone/DNA topoisomerase II/histidine kinase"/>
    <property type="match status" value="1"/>
</dbReference>
<dbReference type="Gene3D" id="3.30.565.10">
    <property type="entry name" value="Histidine kinase-like ATPase, C-terminal domain"/>
    <property type="match status" value="1"/>
</dbReference>
<protein>
    <submittedName>
        <fullName evidence="5">Sensor histidine kinase MctS</fullName>
        <ecNumber evidence="5">2.7.3.-</ecNumber>
    </submittedName>
</protein>
<dbReference type="InterPro" id="IPR015943">
    <property type="entry name" value="WD40/YVTN_repeat-like_dom_sf"/>
</dbReference>
<feature type="chain" id="PRO_5016959304" evidence="3">
    <location>
        <begin position="22"/>
        <end position="1023"/>
    </location>
</feature>
<dbReference type="InterPro" id="IPR011123">
    <property type="entry name" value="Y_Y_Y"/>
</dbReference>
<dbReference type="Gene3D" id="2.60.40.10">
    <property type="entry name" value="Immunoglobulins"/>
    <property type="match status" value="1"/>
</dbReference>
<feature type="domain" description="Histidine kinase" evidence="4">
    <location>
        <begin position="828"/>
        <end position="1023"/>
    </location>
</feature>
<dbReference type="AlphaFoldDB" id="A0A369QH17"/>
<dbReference type="PANTHER" id="PTHR43547">
    <property type="entry name" value="TWO-COMPONENT HISTIDINE KINASE"/>
    <property type="match status" value="1"/>
</dbReference>
<dbReference type="GO" id="GO:0046983">
    <property type="term" value="F:protein dimerization activity"/>
    <property type="evidence" value="ECO:0007669"/>
    <property type="project" value="InterPro"/>
</dbReference>
<dbReference type="Proteomes" id="UP000253919">
    <property type="component" value="Unassembled WGS sequence"/>
</dbReference>
<proteinExistence type="predicted"/>
<dbReference type="InterPro" id="IPR003594">
    <property type="entry name" value="HATPase_dom"/>
</dbReference>
<keyword evidence="3" id="KW-0732">Signal</keyword>
<dbReference type="PANTHER" id="PTHR43547:SF2">
    <property type="entry name" value="HYBRID SIGNAL TRANSDUCTION HISTIDINE KINASE C"/>
    <property type="match status" value="1"/>
</dbReference>
<sequence length="1023" mass="115755">MRTFLKSGLCWWLCCSTYALYGQNLFFDKLTTQNGLSNNKVNCILQDKRGFIWFGTEDGLNRYDGNTMVIFRSQPGSSSGLSGNIVTGLHLDQHQIMWITTADGGLTRYDYRLPYAQQFKKYRHLPHDSTSIPVNILNALVEDKRGYLWLATSGYGILRFNKQTERFDQIKYQGVKTALALTLRRDTVWAGMQGSGLLKIDTRTSHSISDTSYKSAYLKLPHVTVTSLYTDPAENVWYGSWDNILYRYNAQLKKEENFPVAASPVTAFTDEASSFADDHRGQLWIGGRYEGLHLFDQQRKTFQHIVPNPQKAGSLLSNKINCIYRDRDGNMWLGTDKGVSTYNLYQQQFTPQVLPVKSTTTQPGRINDFYLDAQQTLWIATSDGLFKKFKISPAFTHILLNYQGTNLAVGKIHQSTNGTFYLGTNYSLFQFNPSTHAIALLSDQAQDLVMSKIIASRIVSIVDFKINNQPVLITAPYGHFLTYYDFAAQKWVSRADSARQIIARLDLKDNLIRKLYKTSPGGLWMATAKSGLAEWKNSQSPHFIYYQHDPINPRSLSSDNVYDIAEDQHHNLWVSTYGGGLNYFNTKTKTFRHFPESPNLIQGITVDKSGKVWMVSNGNLHSYDPDQNQFASYHLLDYESTGGLNGSIYQDPAGTIYLGASNYFIKFKPSSIQSPAQPEKPVFTDFRIFDTYRNELLQQKEIKLAYNQNFFSFTFSSPNYVNPDNITYSYRLEGLDKSWRNAGRVNSAGYTNLPAGRYIFKVRAVNGAQVPANQVTTMAITIVPPFWERWWFYGLVTAVLASLIYLMYQYRIDQLLKRQAIRNKIAQDLHDSVGSTLSSISVYSQVAQIKSSAVESAEVNQLLTKISTISNEMISEMNDIVWAINPVNDSLDKIIIRIESFGRPLLRANNIVFKINRDALPPGIDVGMEKSKDIYLILKEALTNCAKHAGAQNVTLHLKLQHKRILMQVIDDGKGLTDADQLSPSLSGNGLRNIKNRVKNLNGQLHISSNSNGTTIAINFKIT</sequence>
<dbReference type="Pfam" id="PF07495">
    <property type="entry name" value="Y_Y_Y"/>
    <property type="match status" value="1"/>
</dbReference>
<keyword evidence="5" id="KW-0808">Transferase</keyword>
<name>A0A369QH17_9BACT</name>
<dbReference type="EMBL" id="QASA01000001">
    <property type="protein sequence ID" value="RDC64201.1"/>
    <property type="molecule type" value="Genomic_DNA"/>
</dbReference>
<keyword evidence="2" id="KW-0812">Transmembrane</keyword>
<dbReference type="InterPro" id="IPR005467">
    <property type="entry name" value="His_kinase_dom"/>
</dbReference>